<reference evidence="2 3" key="1">
    <citation type="submission" date="2009-02" db="EMBL/GenBank/DDBJ databases">
        <title>Annotation of Streptomyces hygroscopicus strain ATCC 53653.</title>
        <authorList>
            <consortium name="The Broad Institute Genome Sequencing Platform"/>
            <consortium name="Broad Institute Microbial Sequencing Center"/>
            <person name="Fischbach M."/>
            <person name="Godfrey P."/>
            <person name="Ward D."/>
            <person name="Young S."/>
            <person name="Zeng Q."/>
            <person name="Koehrsen M."/>
            <person name="Alvarado L."/>
            <person name="Berlin A.M."/>
            <person name="Bochicchio J."/>
            <person name="Borenstein D."/>
            <person name="Chapman S.B."/>
            <person name="Chen Z."/>
            <person name="Engels R."/>
            <person name="Freedman E."/>
            <person name="Gellesch M."/>
            <person name="Goldberg J."/>
            <person name="Griggs A."/>
            <person name="Gujja S."/>
            <person name="Heilman E.R."/>
            <person name="Heiman D.I."/>
            <person name="Hepburn T.A."/>
            <person name="Howarth C."/>
            <person name="Jen D."/>
            <person name="Larson L."/>
            <person name="Lewis B."/>
            <person name="Mehta T."/>
            <person name="Park D."/>
            <person name="Pearson M."/>
            <person name="Richards J."/>
            <person name="Roberts A."/>
            <person name="Saif S."/>
            <person name="Shea T.D."/>
            <person name="Shenoy N."/>
            <person name="Sisk P."/>
            <person name="Stolte C."/>
            <person name="Sykes S.N."/>
            <person name="Thomson T."/>
            <person name="Walk T."/>
            <person name="White J."/>
            <person name="Yandava C."/>
            <person name="Straight P."/>
            <person name="Clardy J."/>
            <person name="Hung D."/>
            <person name="Kolter R."/>
            <person name="Mekalanos J."/>
            <person name="Walker S."/>
            <person name="Walsh C.T."/>
            <person name="Wieland-Brown L.C."/>
            <person name="Haas B."/>
            <person name="Nusbaum C."/>
            <person name="Birren B."/>
        </authorList>
    </citation>
    <scope>NUCLEOTIDE SEQUENCE [LARGE SCALE GENOMIC DNA]</scope>
    <source>
        <strain evidence="2 3">ATCC 53653</strain>
    </source>
</reference>
<dbReference type="HOGENOM" id="CLU_158014_1_0_11"/>
<keyword evidence="3" id="KW-1185">Reference proteome</keyword>
<feature type="region of interest" description="Disordered" evidence="1">
    <location>
        <begin position="65"/>
        <end position="94"/>
    </location>
</feature>
<protein>
    <submittedName>
        <fullName evidence="2">Uncharacterized protein</fullName>
    </submittedName>
</protein>
<dbReference type="EMBL" id="GG657754">
    <property type="protein sequence ID" value="EFL25226.1"/>
    <property type="molecule type" value="Genomic_DNA"/>
</dbReference>
<name>D9WEL1_9ACTN</name>
<evidence type="ECO:0000313" key="3">
    <source>
        <dbReference type="Proteomes" id="UP000003963"/>
    </source>
</evidence>
<evidence type="ECO:0000313" key="2">
    <source>
        <dbReference type="EMBL" id="EFL25226.1"/>
    </source>
</evidence>
<gene>
    <name evidence="2" type="ORF">SSOG_04940</name>
</gene>
<organism evidence="2 3">
    <name type="scientific">Streptomyces himastatinicus ATCC 53653</name>
    <dbReference type="NCBI Taxonomy" id="457427"/>
    <lineage>
        <taxon>Bacteria</taxon>
        <taxon>Bacillati</taxon>
        <taxon>Actinomycetota</taxon>
        <taxon>Actinomycetes</taxon>
        <taxon>Kitasatosporales</taxon>
        <taxon>Streptomycetaceae</taxon>
        <taxon>Streptomyces</taxon>
        <taxon>Streptomyces violaceusniger group</taxon>
    </lineage>
</organism>
<dbReference type="RefSeq" id="WP_009717030.1">
    <property type="nucleotide sequence ID" value="NZ_GG657754.1"/>
</dbReference>
<sequence length="94" mass="9978">MAPGDGNSPLSRRADEVEALQLSMGAQLLAHACALLDDRKASAGELRFLATRLTEALRDALRVAESRGERLPSYDDGDTDADGHPEPTEAAESS</sequence>
<accession>D9WEL1</accession>
<proteinExistence type="predicted"/>
<dbReference type="AlphaFoldDB" id="D9WEL1"/>
<dbReference type="STRING" id="457427.SSOG_04940"/>
<dbReference type="Proteomes" id="UP000003963">
    <property type="component" value="Unassembled WGS sequence"/>
</dbReference>
<evidence type="ECO:0000256" key="1">
    <source>
        <dbReference type="SAM" id="MobiDB-lite"/>
    </source>
</evidence>